<evidence type="ECO:0000256" key="4">
    <source>
        <dbReference type="ARBA" id="ARBA00010617"/>
    </source>
</evidence>
<organism evidence="15 16">
    <name type="scientific">Phaedon cochleariae</name>
    <name type="common">Mustard beetle</name>
    <dbReference type="NCBI Taxonomy" id="80249"/>
    <lineage>
        <taxon>Eukaryota</taxon>
        <taxon>Metazoa</taxon>
        <taxon>Ecdysozoa</taxon>
        <taxon>Arthropoda</taxon>
        <taxon>Hexapoda</taxon>
        <taxon>Insecta</taxon>
        <taxon>Pterygota</taxon>
        <taxon>Neoptera</taxon>
        <taxon>Endopterygota</taxon>
        <taxon>Coleoptera</taxon>
        <taxon>Polyphaga</taxon>
        <taxon>Cucujiformia</taxon>
        <taxon>Chrysomeloidea</taxon>
        <taxon>Chrysomelidae</taxon>
        <taxon>Chrysomelinae</taxon>
        <taxon>Chrysomelini</taxon>
        <taxon>Phaedon</taxon>
    </lineage>
</organism>
<evidence type="ECO:0000256" key="9">
    <source>
        <dbReference type="ARBA" id="ARBA00023002"/>
    </source>
</evidence>
<evidence type="ECO:0008006" key="17">
    <source>
        <dbReference type="Google" id="ProtNLM"/>
    </source>
</evidence>
<dbReference type="PRINTS" id="PR00385">
    <property type="entry name" value="P450"/>
</dbReference>
<keyword evidence="10 13" id="KW-0408">Iron</keyword>
<sequence>MDISTIAYIVIVLLTSVYAYSKWSYTYWKRRGLEYLEPEFFYGNNRDLIQRKLGFGDHFANVYNNLKARGLKCGGMFMFFKPVFMPVDLDLVKTIMQKDFDHFRNHGMYVNEKVDPLTGHLFNLEDEKWRKLRAKLTPTFTSGKMKMMFQTLVACTSGLETILRQHSNIQDPIDIKDVVSRFTTDVIGSVAFGIDCNSLEDPDSEFRQFGRKIFQLNFVRRIKGLIAMALPRQILVMVGYKQTSPDIEEFFMKAVKDTVRYRESNNIYRKDFMQLMLQLKNRGKVSEEEEASSLPVGQVEGQFMTVNEVAAQCFVFFVAGFETSATTMTFALLELALNQDIQDELRKEIIMVLEKHYGKLTYEAIMQMSYLDKVVHETLRKHPPIPGTPRVCNTDFKIPDTEVIIEKGTRIHIPFQAIHRDPEYYPDPEKFDPERFNEENKAKRHPFAFLPFGEGPRVCIGARFGLLQAKVGLCAILRKFRVTLDEKTKTPIKYSTNSFITGVDGGVWIRVSQL</sequence>
<keyword evidence="16" id="KW-1185">Reference proteome</keyword>
<evidence type="ECO:0000256" key="7">
    <source>
        <dbReference type="ARBA" id="ARBA00022824"/>
    </source>
</evidence>
<proteinExistence type="inferred from homology"/>
<keyword evidence="6 13" id="KW-0479">Metal-binding</keyword>
<evidence type="ECO:0000256" key="5">
    <source>
        <dbReference type="ARBA" id="ARBA00022617"/>
    </source>
</evidence>
<dbReference type="OrthoDB" id="2789670at2759"/>
<dbReference type="EMBL" id="OU896709">
    <property type="protein sequence ID" value="CAG9819596.1"/>
    <property type="molecule type" value="Genomic_DNA"/>
</dbReference>
<dbReference type="AlphaFoldDB" id="A0A9N9SJJ7"/>
<comment type="subcellular location">
    <subcellularLocation>
        <location evidence="3">Endoplasmic reticulum membrane</location>
        <topology evidence="3">Peripheral membrane protein</topology>
    </subcellularLocation>
    <subcellularLocation>
        <location evidence="2">Microsome membrane</location>
        <topology evidence="2">Peripheral membrane protein</topology>
    </subcellularLocation>
</comment>
<reference evidence="15" key="2">
    <citation type="submission" date="2022-10" db="EMBL/GenBank/DDBJ databases">
        <authorList>
            <consortium name="ENA_rothamsted_submissions"/>
            <consortium name="culmorum"/>
            <person name="King R."/>
        </authorList>
    </citation>
    <scope>NUCLEOTIDE SEQUENCE</scope>
</reference>
<dbReference type="CDD" id="cd11056">
    <property type="entry name" value="CYP6-like"/>
    <property type="match status" value="1"/>
</dbReference>
<dbReference type="InterPro" id="IPR050476">
    <property type="entry name" value="Insect_CytP450_Detox"/>
</dbReference>
<keyword evidence="5 13" id="KW-0349">Heme</keyword>
<evidence type="ECO:0000256" key="10">
    <source>
        <dbReference type="ARBA" id="ARBA00023004"/>
    </source>
</evidence>
<dbReference type="PANTHER" id="PTHR24292:SF100">
    <property type="entry name" value="CYTOCHROME P450 6A16, ISOFORM B-RELATED"/>
    <property type="match status" value="1"/>
</dbReference>
<evidence type="ECO:0000313" key="15">
    <source>
        <dbReference type="EMBL" id="CAG9819596.1"/>
    </source>
</evidence>
<dbReference type="FunFam" id="1.10.630.10:FF:000042">
    <property type="entry name" value="Cytochrome P450"/>
    <property type="match status" value="1"/>
</dbReference>
<comment type="cofactor">
    <cofactor evidence="1 13">
        <name>heme</name>
        <dbReference type="ChEBI" id="CHEBI:30413"/>
    </cofactor>
</comment>
<evidence type="ECO:0000256" key="2">
    <source>
        <dbReference type="ARBA" id="ARBA00004174"/>
    </source>
</evidence>
<evidence type="ECO:0000256" key="8">
    <source>
        <dbReference type="ARBA" id="ARBA00022848"/>
    </source>
</evidence>
<dbReference type="PANTHER" id="PTHR24292">
    <property type="entry name" value="CYTOCHROME P450"/>
    <property type="match status" value="1"/>
</dbReference>
<dbReference type="GO" id="GO:0005789">
    <property type="term" value="C:endoplasmic reticulum membrane"/>
    <property type="evidence" value="ECO:0007669"/>
    <property type="project" value="UniProtKB-SubCell"/>
</dbReference>
<evidence type="ECO:0000256" key="11">
    <source>
        <dbReference type="ARBA" id="ARBA00023033"/>
    </source>
</evidence>
<dbReference type="InterPro" id="IPR001128">
    <property type="entry name" value="Cyt_P450"/>
</dbReference>
<dbReference type="GO" id="GO:0020037">
    <property type="term" value="F:heme binding"/>
    <property type="evidence" value="ECO:0007669"/>
    <property type="project" value="InterPro"/>
</dbReference>
<dbReference type="Gene3D" id="1.10.630.10">
    <property type="entry name" value="Cytochrome P450"/>
    <property type="match status" value="1"/>
</dbReference>
<keyword evidence="11 14" id="KW-0503">Monooxygenase</keyword>
<accession>A0A9N9SJJ7</accession>
<dbReference type="GO" id="GO:0005506">
    <property type="term" value="F:iron ion binding"/>
    <property type="evidence" value="ECO:0007669"/>
    <property type="project" value="InterPro"/>
</dbReference>
<dbReference type="SUPFAM" id="SSF48264">
    <property type="entry name" value="Cytochrome P450"/>
    <property type="match status" value="1"/>
</dbReference>
<evidence type="ECO:0000256" key="6">
    <source>
        <dbReference type="ARBA" id="ARBA00022723"/>
    </source>
</evidence>
<gene>
    <name evidence="15" type="ORF">PHAECO_LOCUS7542</name>
</gene>
<evidence type="ECO:0000256" key="12">
    <source>
        <dbReference type="ARBA" id="ARBA00023136"/>
    </source>
</evidence>
<comment type="similarity">
    <text evidence="4 14">Belongs to the cytochrome P450 family.</text>
</comment>
<protein>
    <recommendedName>
        <fullName evidence="17">Cytochrome P450</fullName>
    </recommendedName>
</protein>
<reference evidence="15" key="1">
    <citation type="submission" date="2022-01" db="EMBL/GenBank/DDBJ databases">
        <authorList>
            <person name="King R."/>
        </authorList>
    </citation>
    <scope>NUCLEOTIDE SEQUENCE</scope>
</reference>
<dbReference type="PROSITE" id="PS00086">
    <property type="entry name" value="CYTOCHROME_P450"/>
    <property type="match status" value="1"/>
</dbReference>
<keyword evidence="12" id="KW-0472">Membrane</keyword>
<dbReference type="InterPro" id="IPR036396">
    <property type="entry name" value="Cyt_P450_sf"/>
</dbReference>
<keyword evidence="7" id="KW-0256">Endoplasmic reticulum</keyword>
<dbReference type="InterPro" id="IPR002401">
    <property type="entry name" value="Cyt_P450_E_grp-I"/>
</dbReference>
<evidence type="ECO:0000313" key="16">
    <source>
        <dbReference type="Proteomes" id="UP001153737"/>
    </source>
</evidence>
<evidence type="ECO:0000256" key="1">
    <source>
        <dbReference type="ARBA" id="ARBA00001971"/>
    </source>
</evidence>
<dbReference type="GO" id="GO:0004497">
    <property type="term" value="F:monooxygenase activity"/>
    <property type="evidence" value="ECO:0007669"/>
    <property type="project" value="UniProtKB-KW"/>
</dbReference>
<feature type="binding site" description="axial binding residue" evidence="13">
    <location>
        <position position="459"/>
    </location>
    <ligand>
        <name>heme</name>
        <dbReference type="ChEBI" id="CHEBI:30413"/>
    </ligand>
    <ligandPart>
        <name>Fe</name>
        <dbReference type="ChEBI" id="CHEBI:18248"/>
    </ligandPart>
</feature>
<evidence type="ECO:0000256" key="13">
    <source>
        <dbReference type="PIRSR" id="PIRSR602401-1"/>
    </source>
</evidence>
<dbReference type="PRINTS" id="PR00463">
    <property type="entry name" value="EP450I"/>
</dbReference>
<keyword evidence="9 14" id="KW-0560">Oxidoreductase</keyword>
<dbReference type="InterPro" id="IPR017972">
    <property type="entry name" value="Cyt_P450_CS"/>
</dbReference>
<evidence type="ECO:0000256" key="3">
    <source>
        <dbReference type="ARBA" id="ARBA00004406"/>
    </source>
</evidence>
<evidence type="ECO:0000256" key="14">
    <source>
        <dbReference type="RuleBase" id="RU000461"/>
    </source>
</evidence>
<dbReference type="GO" id="GO:0016705">
    <property type="term" value="F:oxidoreductase activity, acting on paired donors, with incorporation or reduction of molecular oxygen"/>
    <property type="evidence" value="ECO:0007669"/>
    <property type="project" value="InterPro"/>
</dbReference>
<dbReference type="Pfam" id="PF00067">
    <property type="entry name" value="p450"/>
    <property type="match status" value="1"/>
</dbReference>
<name>A0A9N9SJJ7_PHACE</name>
<dbReference type="Proteomes" id="UP001153737">
    <property type="component" value="Chromosome 3"/>
</dbReference>
<keyword evidence="8" id="KW-0492">Microsome</keyword>